<dbReference type="PANTHER" id="PTHR43018">
    <property type="entry name" value="PHOSPHO-2-DEHYDRO-3-DEOXYHEPTONATE ALDOLASE"/>
    <property type="match status" value="1"/>
</dbReference>
<dbReference type="GO" id="GO:0003849">
    <property type="term" value="F:3-deoxy-7-phosphoheptulonate synthase activity"/>
    <property type="evidence" value="ECO:0007669"/>
    <property type="project" value="UniProtKB-EC"/>
</dbReference>
<evidence type="ECO:0000313" key="4">
    <source>
        <dbReference type="EMBL" id="CUO62905.1"/>
    </source>
</evidence>
<gene>
    <name evidence="4" type="primary">aroF_2</name>
    <name evidence="4" type="ORF">ERS852470_02893</name>
</gene>
<feature type="domain" description="DAHP synthetase I/KDSA" evidence="2">
    <location>
        <begin position="88"/>
        <end position="324"/>
    </location>
</feature>
<feature type="domain" description="DAHP synthase ferredoxin-like" evidence="3">
    <location>
        <begin position="1"/>
        <end position="67"/>
    </location>
</feature>
<dbReference type="InterPro" id="IPR052899">
    <property type="entry name" value="Class-I_DAHP_synthase"/>
</dbReference>
<dbReference type="InterPro" id="IPR041071">
    <property type="entry name" value="DAHP_snth_FXD"/>
</dbReference>
<evidence type="ECO:0000259" key="3">
    <source>
        <dbReference type="Pfam" id="PF18152"/>
    </source>
</evidence>
<dbReference type="InterPro" id="IPR013785">
    <property type="entry name" value="Aldolase_TIM"/>
</dbReference>
<dbReference type="InterPro" id="IPR006268">
    <property type="entry name" value="DAHP_syn_2"/>
</dbReference>
<dbReference type="PANTHER" id="PTHR43018:SF2">
    <property type="entry name" value="PHOSPHO-2-DEHYDRO-3-DEOXYHEPTONATE ALDOLASE"/>
    <property type="match status" value="1"/>
</dbReference>
<evidence type="ECO:0000256" key="1">
    <source>
        <dbReference type="ARBA" id="ARBA00022679"/>
    </source>
</evidence>
<keyword evidence="1 4" id="KW-0808">Transferase</keyword>
<dbReference type="Pfam" id="PF18152">
    <property type="entry name" value="DAHP_snth_FXD"/>
    <property type="match status" value="1"/>
</dbReference>
<dbReference type="SUPFAM" id="SSF51569">
    <property type="entry name" value="Aldolase"/>
    <property type="match status" value="1"/>
</dbReference>
<dbReference type="NCBIfam" id="TIGR01361">
    <property type="entry name" value="DAHP_synth_Bsub"/>
    <property type="match status" value="1"/>
</dbReference>
<reference evidence="4 5" key="1">
    <citation type="submission" date="2015-09" db="EMBL/GenBank/DDBJ databases">
        <authorList>
            <consortium name="Pathogen Informatics"/>
        </authorList>
    </citation>
    <scope>NUCLEOTIDE SEQUENCE [LARGE SCALE GENOMIC DNA]</scope>
    <source>
        <strain evidence="4 5">2789STDY5834855</strain>
    </source>
</reference>
<sequence length="337" mass="36715">MVVILKPKISNEAIKKLTGELESLGVTVNPVTGTEMSILGLVGDTTKIDPSYIEANPNVERVMKVQEPFKKANRLFHPENTVIDVNGHTIGGNKIAVIAGPCSVESKEQIKLVAEEVKKYGAGFLRGGAFKPRTSPYSFQGLKYEGLDLLNEAKAKTGLPVVTELMSPYDIDTFVEKADIIQVGARNMQNFDLLKELGKIDKPILLKRGLSATIEELLMSAEYIMAGGNEKVILCERGIRTFETYTRNTLDLSAVPAIKRLSHLPVVIDPSHSAGKWWMVEPLAKAAVAVGADGLIIEVHNDPQKALCDGQQSIKPDVFAKLMEDLKLIAAAVGREI</sequence>
<dbReference type="Proteomes" id="UP000095558">
    <property type="component" value="Unassembled WGS sequence"/>
</dbReference>
<dbReference type="GO" id="GO:0016832">
    <property type="term" value="F:aldehyde-lyase activity"/>
    <property type="evidence" value="ECO:0007669"/>
    <property type="project" value="InterPro"/>
</dbReference>
<organism evidence="4 5">
    <name type="scientific">Clostridium disporicum</name>
    <dbReference type="NCBI Taxonomy" id="84024"/>
    <lineage>
        <taxon>Bacteria</taxon>
        <taxon>Bacillati</taxon>
        <taxon>Bacillota</taxon>
        <taxon>Clostridia</taxon>
        <taxon>Eubacteriales</taxon>
        <taxon>Clostridiaceae</taxon>
        <taxon>Clostridium</taxon>
    </lineage>
</organism>
<dbReference type="Pfam" id="PF00793">
    <property type="entry name" value="DAHP_synth_1"/>
    <property type="match status" value="1"/>
</dbReference>
<evidence type="ECO:0000259" key="2">
    <source>
        <dbReference type="Pfam" id="PF00793"/>
    </source>
</evidence>
<dbReference type="OrthoDB" id="9780456at2"/>
<evidence type="ECO:0000313" key="5">
    <source>
        <dbReference type="Proteomes" id="UP000095558"/>
    </source>
</evidence>
<dbReference type="Gene3D" id="3.20.20.70">
    <property type="entry name" value="Aldolase class I"/>
    <property type="match status" value="1"/>
</dbReference>
<dbReference type="EC" id="2.5.1.54" evidence="4"/>
<accession>A0A174GR61</accession>
<dbReference type="AlphaFoldDB" id="A0A174GR61"/>
<name>A0A174GR61_9CLOT</name>
<dbReference type="STRING" id="84024.ERS852471_01015"/>
<dbReference type="RefSeq" id="WP_055277593.1">
    <property type="nucleotide sequence ID" value="NZ_CYZV01000035.1"/>
</dbReference>
<proteinExistence type="predicted"/>
<protein>
    <submittedName>
        <fullName evidence="4">3-deoxy-7-phosphoheptulonate synthase</fullName>
        <ecNumber evidence="4">2.5.1.54</ecNumber>
    </submittedName>
</protein>
<dbReference type="GO" id="GO:0009073">
    <property type="term" value="P:aromatic amino acid family biosynthetic process"/>
    <property type="evidence" value="ECO:0007669"/>
    <property type="project" value="InterPro"/>
</dbReference>
<dbReference type="NCBIfam" id="NF006421">
    <property type="entry name" value="PRK08673.1"/>
    <property type="match status" value="1"/>
</dbReference>
<dbReference type="EMBL" id="CYZV01000035">
    <property type="protein sequence ID" value="CUO62905.1"/>
    <property type="molecule type" value="Genomic_DNA"/>
</dbReference>
<dbReference type="NCBIfam" id="NF009239">
    <property type="entry name" value="PRK12595.1"/>
    <property type="match status" value="1"/>
</dbReference>
<dbReference type="InterPro" id="IPR006218">
    <property type="entry name" value="DAHP1/KDSA"/>
</dbReference>
<dbReference type="Gene3D" id="3.30.70.1140">
    <property type="entry name" value="Phospho-2-dehydro-3-deoxyheptonate aldolase, domain 1"/>
    <property type="match status" value="1"/>
</dbReference>